<dbReference type="Pfam" id="PF25087">
    <property type="entry name" value="GMPPB_C"/>
    <property type="match status" value="1"/>
</dbReference>
<accession>A0A814C2M5</accession>
<proteinExistence type="inferred from homology"/>
<dbReference type="FunFam" id="2.160.10.10:FF:000018">
    <property type="entry name" value="Mannose-1-phosphate guanyltransferase beta"/>
    <property type="match status" value="1"/>
</dbReference>
<dbReference type="GO" id="GO:0004475">
    <property type="term" value="F:mannose-1-phosphate guanylyltransferase (GTP) activity"/>
    <property type="evidence" value="ECO:0007669"/>
    <property type="project" value="UniProtKB-EC"/>
</dbReference>
<dbReference type="OrthoDB" id="1733332at2759"/>
<dbReference type="InterPro" id="IPR045233">
    <property type="entry name" value="GMPPB_N"/>
</dbReference>
<organism evidence="10 11">
    <name type="scientific">Brachionus calyciflorus</name>
    <dbReference type="NCBI Taxonomy" id="104777"/>
    <lineage>
        <taxon>Eukaryota</taxon>
        <taxon>Metazoa</taxon>
        <taxon>Spiralia</taxon>
        <taxon>Gnathifera</taxon>
        <taxon>Rotifera</taxon>
        <taxon>Eurotatoria</taxon>
        <taxon>Monogononta</taxon>
        <taxon>Pseudotrocha</taxon>
        <taxon>Ploima</taxon>
        <taxon>Brachionidae</taxon>
        <taxon>Brachionus</taxon>
    </lineage>
</organism>
<name>A0A814C2M5_9BILA</name>
<comment type="pathway">
    <text evidence="1">Nucleotide-sugar biosynthesis; GDP-alpha-D-mannose biosynthesis; GDP-alpha-D-mannose from alpha-D-mannose 1-phosphate (GTP route): step 1/1.</text>
</comment>
<feature type="domain" description="Nucleotidyl transferase" evidence="8">
    <location>
        <begin position="2"/>
        <end position="233"/>
    </location>
</feature>
<dbReference type="UniPathway" id="UPA00126">
    <property type="reaction ID" value="UER00930"/>
</dbReference>
<dbReference type="PANTHER" id="PTHR22572">
    <property type="entry name" value="SUGAR-1-PHOSPHATE GUANYL TRANSFERASE"/>
    <property type="match status" value="1"/>
</dbReference>
<evidence type="ECO:0000256" key="3">
    <source>
        <dbReference type="ARBA" id="ARBA00012387"/>
    </source>
</evidence>
<evidence type="ECO:0000256" key="6">
    <source>
        <dbReference type="ARBA" id="ARBA00022741"/>
    </source>
</evidence>
<evidence type="ECO:0000313" key="10">
    <source>
        <dbReference type="EMBL" id="CAF0937456.1"/>
    </source>
</evidence>
<sequence length="360" mass="40452">MKALILVGGYGTRLRPLTLTKPKPLVEFANKPMVLHQIEALQKAGVNHVILAVSYLSDMLEKEMSEEANRLGIKITMSQEYEPLGTAGPLALAKKYFEETSEPFFVLNSDVICEFPFDDMLKFHLNHKREGTILVTKVEEPSKYGVVVYDKETGKIHKFVEKPKEFVSNRINAGLYILNPSVLNRIELRNMSIEKEVFPFMCQDGQLYAMELPGFWMDVGQPKDYLTGMCMYLESLRKKSPEVLYSDQCVVGNVLIDPSAKIGKDCRIGPNVIIGPNVVIEDGACIKRSTVLGHSVIQSHSWVQSSIVGWKCNVGKWVRMENVTVLGEDVQVKDELYINGGYILPHKSIGESVPEPQIIM</sequence>
<evidence type="ECO:0000313" key="11">
    <source>
        <dbReference type="Proteomes" id="UP000663879"/>
    </source>
</evidence>
<evidence type="ECO:0000256" key="2">
    <source>
        <dbReference type="ARBA" id="ARBA00007274"/>
    </source>
</evidence>
<reference evidence="10" key="1">
    <citation type="submission" date="2021-02" db="EMBL/GenBank/DDBJ databases">
        <authorList>
            <person name="Nowell W R."/>
        </authorList>
    </citation>
    <scope>NUCLEOTIDE SEQUENCE</scope>
    <source>
        <strain evidence="10">Ploen Becks lab</strain>
    </source>
</reference>
<keyword evidence="4" id="KW-0808">Transferase</keyword>
<keyword evidence="5" id="KW-0548">Nucleotidyltransferase</keyword>
<dbReference type="InterPro" id="IPR056729">
    <property type="entry name" value="GMPPB_C"/>
</dbReference>
<feature type="domain" description="Mannose-1-phosphate guanyltransferase C-terminal" evidence="9">
    <location>
        <begin position="250"/>
        <end position="359"/>
    </location>
</feature>
<protein>
    <recommendedName>
        <fullName evidence="3">mannose-1-phosphate guanylyltransferase</fullName>
        <ecNumber evidence="3">2.7.7.13</ecNumber>
    </recommendedName>
</protein>
<comment type="similarity">
    <text evidence="2">Belongs to the transferase hexapeptide repeat family.</text>
</comment>
<dbReference type="SUPFAM" id="SSF53448">
    <property type="entry name" value="Nucleotide-diphospho-sugar transferases"/>
    <property type="match status" value="1"/>
</dbReference>
<dbReference type="FunFam" id="3.90.550.10:FF:000013">
    <property type="entry name" value="mannose-1-phosphate guanyltransferase beta"/>
    <property type="match status" value="1"/>
</dbReference>
<evidence type="ECO:0000256" key="7">
    <source>
        <dbReference type="ARBA" id="ARBA00023134"/>
    </source>
</evidence>
<dbReference type="GO" id="GO:0005525">
    <property type="term" value="F:GTP binding"/>
    <property type="evidence" value="ECO:0007669"/>
    <property type="project" value="UniProtKB-KW"/>
</dbReference>
<dbReference type="InterPro" id="IPR050486">
    <property type="entry name" value="Mannose-1P_guanyltransferase"/>
</dbReference>
<dbReference type="Gene3D" id="2.160.10.10">
    <property type="entry name" value="Hexapeptide repeat proteins"/>
    <property type="match status" value="1"/>
</dbReference>
<evidence type="ECO:0000259" key="9">
    <source>
        <dbReference type="Pfam" id="PF25087"/>
    </source>
</evidence>
<evidence type="ECO:0000256" key="4">
    <source>
        <dbReference type="ARBA" id="ARBA00022679"/>
    </source>
</evidence>
<gene>
    <name evidence="10" type="ORF">OXX778_LOCUS13242</name>
</gene>
<dbReference type="GO" id="GO:0009298">
    <property type="term" value="P:GDP-mannose biosynthetic process"/>
    <property type="evidence" value="ECO:0007669"/>
    <property type="project" value="UniProtKB-UniPathway"/>
</dbReference>
<evidence type="ECO:0000259" key="8">
    <source>
        <dbReference type="Pfam" id="PF00483"/>
    </source>
</evidence>
<dbReference type="EC" id="2.7.7.13" evidence="3"/>
<dbReference type="InterPro" id="IPR005835">
    <property type="entry name" value="NTP_transferase_dom"/>
</dbReference>
<keyword evidence="7" id="KW-0342">GTP-binding</keyword>
<dbReference type="Gene3D" id="3.90.550.10">
    <property type="entry name" value="Spore Coat Polysaccharide Biosynthesis Protein SpsA, Chain A"/>
    <property type="match status" value="1"/>
</dbReference>
<dbReference type="InterPro" id="IPR029044">
    <property type="entry name" value="Nucleotide-diphossugar_trans"/>
</dbReference>
<comment type="caution">
    <text evidence="10">The sequence shown here is derived from an EMBL/GenBank/DDBJ whole genome shotgun (WGS) entry which is preliminary data.</text>
</comment>
<dbReference type="CDD" id="cd06425">
    <property type="entry name" value="M1P_guanylylT_B_like_N"/>
    <property type="match status" value="1"/>
</dbReference>
<keyword evidence="6" id="KW-0547">Nucleotide-binding</keyword>
<keyword evidence="11" id="KW-1185">Reference proteome</keyword>
<evidence type="ECO:0000256" key="1">
    <source>
        <dbReference type="ARBA" id="ARBA00004823"/>
    </source>
</evidence>
<dbReference type="AlphaFoldDB" id="A0A814C2M5"/>
<dbReference type="Proteomes" id="UP000663879">
    <property type="component" value="Unassembled WGS sequence"/>
</dbReference>
<dbReference type="Pfam" id="PF00483">
    <property type="entry name" value="NTP_transferase"/>
    <property type="match status" value="1"/>
</dbReference>
<dbReference type="EMBL" id="CAJNOC010002509">
    <property type="protein sequence ID" value="CAF0937456.1"/>
    <property type="molecule type" value="Genomic_DNA"/>
</dbReference>
<evidence type="ECO:0000256" key="5">
    <source>
        <dbReference type="ARBA" id="ARBA00022695"/>
    </source>
</evidence>